<feature type="chain" id="PRO_5035154800" description="alpha-amylase" evidence="15">
    <location>
        <begin position="20"/>
        <end position="525"/>
    </location>
</feature>
<dbReference type="Pfam" id="PF02806">
    <property type="entry name" value="Alpha-amylase_C"/>
    <property type="match status" value="1"/>
</dbReference>
<evidence type="ECO:0000256" key="12">
    <source>
        <dbReference type="ARBA" id="ARBA00023214"/>
    </source>
</evidence>
<comment type="cofactor">
    <cofactor evidence="3">
        <name>chloride</name>
        <dbReference type="ChEBI" id="CHEBI:17996"/>
    </cofactor>
</comment>
<organism evidence="18 19">
    <name type="scientific">Allacma fusca</name>
    <dbReference type="NCBI Taxonomy" id="39272"/>
    <lineage>
        <taxon>Eukaryota</taxon>
        <taxon>Metazoa</taxon>
        <taxon>Ecdysozoa</taxon>
        <taxon>Arthropoda</taxon>
        <taxon>Hexapoda</taxon>
        <taxon>Collembola</taxon>
        <taxon>Symphypleona</taxon>
        <taxon>Sminthuridae</taxon>
        <taxon>Allacma</taxon>
    </lineage>
</organism>
<reference evidence="18" key="1">
    <citation type="submission" date="2021-06" db="EMBL/GenBank/DDBJ databases">
        <authorList>
            <person name="Hodson N. C."/>
            <person name="Mongue J. A."/>
            <person name="Jaron S. K."/>
        </authorList>
    </citation>
    <scope>NUCLEOTIDE SEQUENCE</scope>
</reference>
<evidence type="ECO:0000256" key="14">
    <source>
        <dbReference type="ARBA" id="ARBA00023295"/>
    </source>
</evidence>
<keyword evidence="11" id="KW-1015">Disulfide bond</keyword>
<evidence type="ECO:0000313" key="19">
    <source>
        <dbReference type="Proteomes" id="UP000708208"/>
    </source>
</evidence>
<keyword evidence="19" id="KW-1185">Reference proteome</keyword>
<feature type="signal peptide" evidence="15">
    <location>
        <begin position="1"/>
        <end position="19"/>
    </location>
</feature>
<dbReference type="AlphaFoldDB" id="A0A8J2LMK1"/>
<comment type="cofactor">
    <cofactor evidence="2">
        <name>Ca(2+)</name>
        <dbReference type="ChEBI" id="CHEBI:29108"/>
    </cofactor>
</comment>
<protein>
    <recommendedName>
        <fullName evidence="6">alpha-amylase</fullName>
        <ecNumber evidence="6">3.2.1.1</ecNumber>
    </recommendedName>
</protein>
<comment type="subunit">
    <text evidence="5">Monomer.</text>
</comment>
<dbReference type="PANTHER" id="PTHR43447">
    <property type="entry name" value="ALPHA-AMYLASE"/>
    <property type="match status" value="1"/>
</dbReference>
<keyword evidence="8 15" id="KW-0732">Signal</keyword>
<dbReference type="FunFam" id="2.60.40.1180:FF:000020">
    <property type="entry name" value="Pancreatic alpha-amylase"/>
    <property type="match status" value="1"/>
</dbReference>
<dbReference type="GO" id="GO:0004556">
    <property type="term" value="F:alpha-amylase activity"/>
    <property type="evidence" value="ECO:0007669"/>
    <property type="project" value="UniProtKB-EC"/>
</dbReference>
<evidence type="ECO:0000259" key="17">
    <source>
        <dbReference type="SMART" id="SM00642"/>
    </source>
</evidence>
<keyword evidence="12" id="KW-0868">Chloride</keyword>
<dbReference type="FunFam" id="3.20.20.80:FF:000056">
    <property type="entry name" value="Pancreatic alpha-amylase"/>
    <property type="match status" value="1"/>
</dbReference>
<evidence type="ECO:0000256" key="9">
    <source>
        <dbReference type="ARBA" id="ARBA00022801"/>
    </source>
</evidence>
<feature type="domain" description="Alpha-amylase C-terminal" evidence="16">
    <location>
        <begin position="436"/>
        <end position="524"/>
    </location>
</feature>
<dbReference type="InterPro" id="IPR006048">
    <property type="entry name" value="A-amylase/branching_C"/>
</dbReference>
<evidence type="ECO:0000256" key="4">
    <source>
        <dbReference type="ARBA" id="ARBA00008061"/>
    </source>
</evidence>
<keyword evidence="7" id="KW-0479">Metal-binding</keyword>
<evidence type="ECO:0000256" key="3">
    <source>
        <dbReference type="ARBA" id="ARBA00001923"/>
    </source>
</evidence>
<dbReference type="InterPro" id="IPR006047">
    <property type="entry name" value="GH13_cat_dom"/>
</dbReference>
<dbReference type="GO" id="GO:0046872">
    <property type="term" value="F:metal ion binding"/>
    <property type="evidence" value="ECO:0007669"/>
    <property type="project" value="UniProtKB-KW"/>
</dbReference>
<evidence type="ECO:0000313" key="18">
    <source>
        <dbReference type="EMBL" id="CAG7825994.1"/>
    </source>
</evidence>
<comment type="similarity">
    <text evidence="4">Belongs to the glycosyl hydrolase 13 family.</text>
</comment>
<keyword evidence="13" id="KW-0119">Carbohydrate metabolism</keyword>
<evidence type="ECO:0000256" key="11">
    <source>
        <dbReference type="ARBA" id="ARBA00023157"/>
    </source>
</evidence>
<dbReference type="OrthoDB" id="550577at2759"/>
<dbReference type="EMBL" id="CAJVCH010538192">
    <property type="protein sequence ID" value="CAG7825994.1"/>
    <property type="molecule type" value="Genomic_DNA"/>
</dbReference>
<sequence>MVGKLAIFLALVSVTTVYGQHDPHFVGNRTVMVHLFEWRWNDIAEECERFLGPYGYGGVQVSPPNENIILSGNPVNRPWYERYQPVSYKLETRSGTEQEFQSMVRRCNSAGVRIYVDAVINHMTGPAGRGVGTGGSSYDADALSFPGVPYSSSDFNGRNECPSGSGDIESYNDAIQVRNCRLLGLRDLNQGVGWVRDKIVEFFNKLTGYGVAGFRVDASKHIVDASKHMWPGDLKAIFDRLNSLPTDQGFPSGARPFIFQEVIDNGGEAISSKEYIGHGRVTEFKASTNIGDVIRKNNGQQLKYVRNWGEGWGYIPEGTAVVFVDNHDNQRGHGSGGAQVLTFRNSRMYKMATAFFLAWPYGVTRVMSSYYWDQDFQGGRDVNDWIGPPHDNNFNTLPVTINPDMTCGNGWMCEHRWRQIFNMARFRNAVKGTSVQGWWENESNQIAFSRGNRGFIAINNDNYVLDRTFSTGLPGGIYCDVISGSLSGGTCTGKFITVGNDGNAQIYISNTDEDPIIAIHADAKL</sequence>
<comment type="caution">
    <text evidence="18">The sequence shown here is derived from an EMBL/GenBank/DDBJ whole genome shotgun (WGS) entry which is preliminary data.</text>
</comment>
<feature type="domain" description="Glycosyl hydrolase family 13 catalytic" evidence="17">
    <location>
        <begin position="30"/>
        <end position="427"/>
    </location>
</feature>
<comment type="catalytic activity">
    <reaction evidence="1">
        <text>Endohydrolysis of (1-&gt;4)-alpha-D-glucosidic linkages in polysaccharides containing three or more (1-&gt;4)-alpha-linked D-glucose units.</text>
        <dbReference type="EC" id="3.2.1.1"/>
    </reaction>
</comment>
<dbReference type="SMART" id="SM00632">
    <property type="entry name" value="Aamy_C"/>
    <property type="match status" value="1"/>
</dbReference>
<dbReference type="Proteomes" id="UP000708208">
    <property type="component" value="Unassembled WGS sequence"/>
</dbReference>
<evidence type="ECO:0000256" key="8">
    <source>
        <dbReference type="ARBA" id="ARBA00022729"/>
    </source>
</evidence>
<evidence type="ECO:0000256" key="2">
    <source>
        <dbReference type="ARBA" id="ARBA00001913"/>
    </source>
</evidence>
<evidence type="ECO:0000256" key="15">
    <source>
        <dbReference type="SAM" id="SignalP"/>
    </source>
</evidence>
<evidence type="ECO:0000256" key="5">
    <source>
        <dbReference type="ARBA" id="ARBA00011245"/>
    </source>
</evidence>
<evidence type="ECO:0000259" key="16">
    <source>
        <dbReference type="SMART" id="SM00632"/>
    </source>
</evidence>
<evidence type="ECO:0000256" key="13">
    <source>
        <dbReference type="ARBA" id="ARBA00023277"/>
    </source>
</evidence>
<dbReference type="InterPro" id="IPR031319">
    <property type="entry name" value="A-amylase_C"/>
</dbReference>
<evidence type="ECO:0000256" key="1">
    <source>
        <dbReference type="ARBA" id="ARBA00000548"/>
    </source>
</evidence>
<dbReference type="EC" id="3.2.1.1" evidence="6"/>
<evidence type="ECO:0000256" key="6">
    <source>
        <dbReference type="ARBA" id="ARBA00012595"/>
    </source>
</evidence>
<name>A0A8J2LMK1_9HEXA</name>
<keyword evidence="10" id="KW-0106">Calcium</keyword>
<accession>A0A8J2LMK1</accession>
<dbReference type="GO" id="GO:0005975">
    <property type="term" value="P:carbohydrate metabolic process"/>
    <property type="evidence" value="ECO:0007669"/>
    <property type="project" value="InterPro"/>
</dbReference>
<keyword evidence="14" id="KW-0326">Glycosidase</keyword>
<gene>
    <name evidence="18" type="ORF">AFUS01_LOCUS36068</name>
</gene>
<proteinExistence type="inferred from homology"/>
<evidence type="ECO:0000256" key="7">
    <source>
        <dbReference type="ARBA" id="ARBA00022723"/>
    </source>
</evidence>
<dbReference type="CDD" id="cd11317">
    <property type="entry name" value="AmyAc_bac_euk_AmyA"/>
    <property type="match status" value="1"/>
</dbReference>
<dbReference type="SMART" id="SM00642">
    <property type="entry name" value="Aamy"/>
    <property type="match status" value="1"/>
</dbReference>
<evidence type="ECO:0000256" key="10">
    <source>
        <dbReference type="ARBA" id="ARBA00022837"/>
    </source>
</evidence>
<keyword evidence="9" id="KW-0378">Hydrolase</keyword>